<dbReference type="InterPro" id="IPR036770">
    <property type="entry name" value="Ankyrin_rpt-contain_sf"/>
</dbReference>
<comment type="caution">
    <text evidence="4">The sequence shown here is derived from an EMBL/GenBank/DDBJ whole genome shotgun (WGS) entry which is preliminary data.</text>
</comment>
<dbReference type="Gene3D" id="1.25.40.20">
    <property type="entry name" value="Ankyrin repeat-containing domain"/>
    <property type="match status" value="1"/>
</dbReference>
<dbReference type="GO" id="GO:0004520">
    <property type="term" value="F:DNA endonuclease activity"/>
    <property type="evidence" value="ECO:0007669"/>
    <property type="project" value="TreeGrafter"/>
</dbReference>
<evidence type="ECO:0000259" key="3">
    <source>
        <dbReference type="PROSITE" id="PS50954"/>
    </source>
</evidence>
<sequence length="627" mass="68465">MGAATGLEWRLRAALREEEPRVVAELLRRGADPNLVLPDGAAAVHLAAGAQHPGALRCLKVLMRRGGDPNARSAEGLTPLHVAAGWGCLRGLELLLSQGADPTLRDQDGLRALDLAEQHGHQDCAHVLRELRMLTRTPTLTRLTRAETEELEPESGGPNLRGKRLNTSPFGPPDVTLDSTALGRSDNRDMGLEAGPRPPSFLAHSEIADKIDSLESPQELWDCSSDASFVTAVEASGAEDPARHTSWWAVSLPQTKQQLLPGVQPSERMPRSPGTPQQAHGAVMAFKEAELNARLQALTLTLPDASPNAISLPDASLAHSPPQEPLPGSSNFHFLKDDQVSFESDVATLWLTEDEASSTGGKDPFPSCRCLPDPTISDLELPQGLWALGKSPGPITPSTRQHHLRRLEESQAAPGPDFSGYSPELAEALRTGRIPDAQADEDALAQQFERPDPGRRWREGVAKSSFTYLLLDPRETQDLPARAFSLTLAECLRTFVHAIFYVGKGTRARPNVHLWEALYYHGRPGKQGCPKVRQILDIWASGHGVVSLHCFQHVIAVEAYTREACLVDALGIRMLTNQKQGHCYGVVASWPPARRRRLGVHLLHRALLVFLAEGERELRPQDIQARG</sequence>
<dbReference type="PANTHER" id="PTHR46427:SF1">
    <property type="entry name" value="ANKYRIN REPEAT AND LEM DOMAIN-CONTAINING PROTEIN 1"/>
    <property type="match status" value="1"/>
</dbReference>
<evidence type="ECO:0000256" key="2">
    <source>
        <dbReference type="SAM" id="MobiDB-lite"/>
    </source>
</evidence>
<dbReference type="PROSITE" id="PS50297">
    <property type="entry name" value="ANK_REP_REGION"/>
    <property type="match status" value="1"/>
</dbReference>
<dbReference type="InterPro" id="IPR003887">
    <property type="entry name" value="LEM_dom"/>
</dbReference>
<accession>A0A7J8BPT3</accession>
<dbReference type="OrthoDB" id="1601181at2759"/>
<dbReference type="Pfam" id="PF12796">
    <property type="entry name" value="Ank_2"/>
    <property type="match status" value="1"/>
</dbReference>
<dbReference type="Proteomes" id="UP000593571">
    <property type="component" value="Unassembled WGS sequence"/>
</dbReference>
<dbReference type="CDD" id="cd10454">
    <property type="entry name" value="GIY-YIG_COG3680_Meta"/>
    <property type="match status" value="1"/>
</dbReference>
<gene>
    <name evidence="4" type="ORF">HJG63_000677</name>
</gene>
<reference evidence="4 5" key="1">
    <citation type="journal article" date="2020" name="Nature">
        <title>Six reference-quality genomes reveal evolution of bat adaptations.</title>
        <authorList>
            <person name="Jebb D."/>
            <person name="Huang Z."/>
            <person name="Pippel M."/>
            <person name="Hughes G.M."/>
            <person name="Lavrichenko K."/>
            <person name="Devanna P."/>
            <person name="Winkler S."/>
            <person name="Jermiin L.S."/>
            <person name="Skirmuntt E.C."/>
            <person name="Katzourakis A."/>
            <person name="Burkitt-Gray L."/>
            <person name="Ray D.A."/>
            <person name="Sullivan K.A.M."/>
            <person name="Roscito J.G."/>
            <person name="Kirilenko B.M."/>
            <person name="Davalos L.M."/>
            <person name="Corthals A.P."/>
            <person name="Power M.L."/>
            <person name="Jones G."/>
            <person name="Ransome R.D."/>
            <person name="Dechmann D.K.N."/>
            <person name="Locatelli A.G."/>
            <person name="Puechmaille S.J."/>
            <person name="Fedrigo O."/>
            <person name="Jarvis E.D."/>
            <person name="Hiller M."/>
            <person name="Vernes S.C."/>
            <person name="Myers E.W."/>
            <person name="Teeling E.C."/>
        </authorList>
    </citation>
    <scope>NUCLEOTIDE SEQUENCE [LARGE SCALE GENOMIC DNA]</scope>
    <source>
        <strain evidence="4">MRouAeg1</strain>
        <tissue evidence="4">Muscle</tissue>
    </source>
</reference>
<dbReference type="PROSITE" id="PS50088">
    <property type="entry name" value="ANK_REPEAT"/>
    <property type="match status" value="2"/>
</dbReference>
<dbReference type="AlphaFoldDB" id="A0A7J8BPT3"/>
<dbReference type="EMBL" id="JACASE010000016">
    <property type="protein sequence ID" value="KAF6400290.1"/>
    <property type="molecule type" value="Genomic_DNA"/>
</dbReference>
<keyword evidence="5" id="KW-1185">Reference proteome</keyword>
<dbReference type="PROSITE" id="PS50954">
    <property type="entry name" value="LEM"/>
    <property type="match status" value="1"/>
</dbReference>
<dbReference type="SUPFAM" id="SSF63451">
    <property type="entry name" value="LEM domain"/>
    <property type="match status" value="1"/>
</dbReference>
<feature type="domain" description="LEM" evidence="3">
    <location>
        <begin position="370"/>
        <end position="414"/>
    </location>
</feature>
<dbReference type="SMART" id="SM00248">
    <property type="entry name" value="ANK"/>
    <property type="match status" value="3"/>
</dbReference>
<feature type="repeat" description="ANK" evidence="1">
    <location>
        <begin position="75"/>
        <end position="107"/>
    </location>
</feature>
<dbReference type="InterPro" id="IPR011015">
    <property type="entry name" value="LEM/LEM-like_dom_sf"/>
</dbReference>
<keyword evidence="1" id="KW-0040">ANK repeat</keyword>
<feature type="repeat" description="ANK" evidence="1">
    <location>
        <begin position="39"/>
        <end position="74"/>
    </location>
</feature>
<dbReference type="GO" id="GO:0005654">
    <property type="term" value="C:nucleoplasm"/>
    <property type="evidence" value="ECO:0007669"/>
    <property type="project" value="TreeGrafter"/>
</dbReference>
<dbReference type="GO" id="GO:0000712">
    <property type="term" value="P:resolution of meiotic recombination intermediates"/>
    <property type="evidence" value="ECO:0007669"/>
    <property type="project" value="TreeGrafter"/>
</dbReference>
<protein>
    <submittedName>
        <fullName evidence="4">Ankyrin repeat and LEM domain containing 1</fullName>
    </submittedName>
</protein>
<dbReference type="Pfam" id="PF22945">
    <property type="entry name" value="LEM-3_GIY-YIG"/>
    <property type="match status" value="1"/>
</dbReference>
<proteinExistence type="predicted"/>
<dbReference type="InterPro" id="IPR034998">
    <property type="entry name" value="ANKLE1"/>
</dbReference>
<evidence type="ECO:0000256" key="1">
    <source>
        <dbReference type="PROSITE-ProRule" id="PRU00023"/>
    </source>
</evidence>
<dbReference type="InterPro" id="IPR002110">
    <property type="entry name" value="Ankyrin_rpt"/>
</dbReference>
<organism evidence="4 5">
    <name type="scientific">Rousettus aegyptiacus</name>
    <name type="common">Egyptian fruit bat</name>
    <name type="synonym">Pteropus aegyptiacus</name>
    <dbReference type="NCBI Taxonomy" id="9407"/>
    <lineage>
        <taxon>Eukaryota</taxon>
        <taxon>Metazoa</taxon>
        <taxon>Chordata</taxon>
        <taxon>Craniata</taxon>
        <taxon>Vertebrata</taxon>
        <taxon>Euteleostomi</taxon>
        <taxon>Mammalia</taxon>
        <taxon>Eutheria</taxon>
        <taxon>Laurasiatheria</taxon>
        <taxon>Chiroptera</taxon>
        <taxon>Yinpterochiroptera</taxon>
        <taxon>Pteropodoidea</taxon>
        <taxon>Pteropodidae</taxon>
        <taxon>Rousettinae</taxon>
        <taxon>Rousettus</taxon>
    </lineage>
</organism>
<name>A0A7J8BPT3_ROUAE</name>
<dbReference type="GO" id="GO:0000724">
    <property type="term" value="P:double-strand break repair via homologous recombination"/>
    <property type="evidence" value="ECO:0007669"/>
    <property type="project" value="TreeGrafter"/>
</dbReference>
<dbReference type="SUPFAM" id="SSF48403">
    <property type="entry name" value="Ankyrin repeat"/>
    <property type="match status" value="1"/>
</dbReference>
<dbReference type="GO" id="GO:0005737">
    <property type="term" value="C:cytoplasm"/>
    <property type="evidence" value="ECO:0007669"/>
    <property type="project" value="TreeGrafter"/>
</dbReference>
<dbReference type="Gene3D" id="1.10.720.40">
    <property type="match status" value="1"/>
</dbReference>
<evidence type="ECO:0000313" key="4">
    <source>
        <dbReference type="EMBL" id="KAF6400290.1"/>
    </source>
</evidence>
<dbReference type="PANTHER" id="PTHR46427">
    <property type="entry name" value="ANKYRIN REPEAT AND LEM DOMAIN-CONTAINING PROTEIN 1"/>
    <property type="match status" value="1"/>
</dbReference>
<evidence type="ECO:0000313" key="5">
    <source>
        <dbReference type="Proteomes" id="UP000593571"/>
    </source>
</evidence>
<feature type="region of interest" description="Disordered" evidence="2">
    <location>
        <begin position="146"/>
        <end position="197"/>
    </location>
</feature>